<name>A0ACB7VQ63_DIOAL</name>
<proteinExistence type="predicted"/>
<keyword evidence="2" id="KW-1185">Reference proteome</keyword>
<accession>A0ACB7VQ63</accession>
<gene>
    <name evidence="1" type="ORF">IHE45_07G025100</name>
</gene>
<comment type="caution">
    <text evidence="1">The sequence shown here is derived from an EMBL/GenBank/DDBJ whole genome shotgun (WGS) entry which is preliminary data.</text>
</comment>
<reference evidence="2" key="1">
    <citation type="journal article" date="2022" name="Nat. Commun.">
        <title>Chromosome evolution and the genetic basis of agronomically important traits in greater yam.</title>
        <authorList>
            <person name="Bredeson J.V."/>
            <person name="Lyons J.B."/>
            <person name="Oniyinde I.O."/>
            <person name="Okereke N.R."/>
            <person name="Kolade O."/>
            <person name="Nnabue I."/>
            <person name="Nwadili C.O."/>
            <person name="Hribova E."/>
            <person name="Parker M."/>
            <person name="Nwogha J."/>
            <person name="Shu S."/>
            <person name="Carlson J."/>
            <person name="Kariba R."/>
            <person name="Muthemba S."/>
            <person name="Knop K."/>
            <person name="Barton G.J."/>
            <person name="Sherwood A.V."/>
            <person name="Lopez-Montes A."/>
            <person name="Asiedu R."/>
            <person name="Jamnadass R."/>
            <person name="Muchugi A."/>
            <person name="Goodstein D."/>
            <person name="Egesi C.N."/>
            <person name="Featherston J."/>
            <person name="Asfaw A."/>
            <person name="Simpson G.G."/>
            <person name="Dolezel J."/>
            <person name="Hendre P.S."/>
            <person name="Van Deynze A."/>
            <person name="Kumar P.L."/>
            <person name="Obidiegwu J.E."/>
            <person name="Bhattacharjee R."/>
            <person name="Rokhsar D.S."/>
        </authorList>
    </citation>
    <scope>NUCLEOTIDE SEQUENCE [LARGE SCALE GENOMIC DNA]</scope>
    <source>
        <strain evidence="2">cv. TDa95/00328</strain>
    </source>
</reference>
<sequence>MDYICPGFSALKYLRIKNSRVVFDQLAGCLNGVSSLSDLVLDGAKMQIFSAKFMATLHALVKLNISKCNELISLEGLRALSPLERLFIANCSKFISWGTEEEMTEDGLPLPNLQYMEIDSCEDLETLPAWLPRLLSLNKLIIIKCPKIHLLPHDNLPSSLEKLHLIECEPSLTERCQQEGSLEWQMIQHIPDRQYTYY</sequence>
<organism evidence="1 2">
    <name type="scientific">Dioscorea alata</name>
    <name type="common">Purple yam</name>
    <dbReference type="NCBI Taxonomy" id="55571"/>
    <lineage>
        <taxon>Eukaryota</taxon>
        <taxon>Viridiplantae</taxon>
        <taxon>Streptophyta</taxon>
        <taxon>Embryophyta</taxon>
        <taxon>Tracheophyta</taxon>
        <taxon>Spermatophyta</taxon>
        <taxon>Magnoliopsida</taxon>
        <taxon>Liliopsida</taxon>
        <taxon>Dioscoreales</taxon>
        <taxon>Dioscoreaceae</taxon>
        <taxon>Dioscorea</taxon>
    </lineage>
</organism>
<dbReference type="Proteomes" id="UP000827976">
    <property type="component" value="Chromosome 7"/>
</dbReference>
<protein>
    <submittedName>
        <fullName evidence="1">L domain-like protein</fullName>
    </submittedName>
</protein>
<evidence type="ECO:0000313" key="1">
    <source>
        <dbReference type="EMBL" id="KAH7676559.1"/>
    </source>
</evidence>
<evidence type="ECO:0000313" key="2">
    <source>
        <dbReference type="Proteomes" id="UP000827976"/>
    </source>
</evidence>
<dbReference type="EMBL" id="CM037017">
    <property type="protein sequence ID" value="KAH7676559.1"/>
    <property type="molecule type" value="Genomic_DNA"/>
</dbReference>